<feature type="region of interest" description="Disordered" evidence="1">
    <location>
        <begin position="316"/>
        <end position="354"/>
    </location>
</feature>
<sequence length="441" mass="49906">MDSDGSAVVQEQRQEHQQHDHGDQQQEHEDPMLEARLRGMLDAEKEHYPGASTWARDEERLFEILFLRQDLPLLPSYWAMDFRALPMVDSIFQASPKYPPIVYAHSNDYHATTALTRLIDVTSNARTKCQSGLRRDAPVLIKETIERYLSWAAEDGGYQNTRYVPNMMVATVDDDIKEDGITSFMQRHMHALARLQREFLKEPRDADFWNVGGKQARRQRRARHLRSSRNKVFSGHARLIRKYMLDDDDDDDDNGAASGSQSTGEDRSAPDESVTDAAGDDMALDDVAEDKNRPISRSPCTRVGEELADMDLSDQYSPAQDHEAALAGPHARQDSPSKTFEPLRLDEPANPVPVTRYRRQPPVVYGLFILHTTIFLVTLDSAKGEAADANYHVDMLLTRVDQSVWNALTIAIAVCLARDELMARIDDFEPLDLAEESDPDA</sequence>
<organism evidence="2 3">
    <name type="scientific">Ophiocordyceps sinensis (strain Co18 / CGMCC 3.14243)</name>
    <name type="common">Yarsagumba caterpillar fungus</name>
    <name type="synonym">Hirsutella sinensis</name>
    <dbReference type="NCBI Taxonomy" id="911162"/>
    <lineage>
        <taxon>Eukaryota</taxon>
        <taxon>Fungi</taxon>
        <taxon>Dikarya</taxon>
        <taxon>Ascomycota</taxon>
        <taxon>Pezizomycotina</taxon>
        <taxon>Sordariomycetes</taxon>
        <taxon>Hypocreomycetidae</taxon>
        <taxon>Hypocreales</taxon>
        <taxon>Ophiocordycipitaceae</taxon>
        <taxon>Ophiocordyceps</taxon>
    </lineage>
</organism>
<dbReference type="Proteomes" id="UP000019374">
    <property type="component" value="Unassembled WGS sequence"/>
</dbReference>
<gene>
    <name evidence="2" type="ORF">OCS_03562</name>
</gene>
<feature type="compositionally biased region" description="Basic and acidic residues" evidence="1">
    <location>
        <begin position="331"/>
        <end position="347"/>
    </location>
</feature>
<evidence type="ECO:0000256" key="1">
    <source>
        <dbReference type="SAM" id="MobiDB-lite"/>
    </source>
</evidence>
<dbReference type="OrthoDB" id="5286775at2759"/>
<proteinExistence type="predicted"/>
<feature type="compositionally biased region" description="Basic and acidic residues" evidence="1">
    <location>
        <begin position="12"/>
        <end position="29"/>
    </location>
</feature>
<dbReference type="AlphaFoldDB" id="T5A5I5"/>
<dbReference type="EMBL" id="KE652710">
    <property type="protein sequence ID" value="EQL00720.1"/>
    <property type="molecule type" value="Genomic_DNA"/>
</dbReference>
<reference evidence="2 3" key="1">
    <citation type="journal article" date="2013" name="Chin. Sci. Bull.">
        <title>Genome survey uncovers the secrets of sex and lifestyle in caterpillar fungus.</title>
        <authorList>
            <person name="Hu X."/>
            <person name="Zhang Y."/>
            <person name="Xiao G."/>
            <person name="Zheng P."/>
            <person name="Xia Y."/>
            <person name="Zhang X."/>
            <person name="St Leger R.J."/>
            <person name="Liu X."/>
            <person name="Wang C."/>
        </authorList>
    </citation>
    <scope>NUCLEOTIDE SEQUENCE [LARGE SCALE GENOMIC DNA]</scope>
    <source>
        <strain evidence="3">Co18 / CGMCC 3.14243</strain>
        <tissue evidence="2">Fruit-body</tissue>
    </source>
</reference>
<name>T5A5I5_OPHSC</name>
<protein>
    <submittedName>
        <fullName evidence="2">Uncharacterized protein</fullName>
    </submittedName>
</protein>
<dbReference type="eggNOG" id="ENOG502S7BG">
    <property type="taxonomic scope" value="Eukaryota"/>
</dbReference>
<feature type="region of interest" description="Disordered" evidence="1">
    <location>
        <begin position="245"/>
        <end position="303"/>
    </location>
</feature>
<accession>T5A5I5</accession>
<evidence type="ECO:0000313" key="2">
    <source>
        <dbReference type="EMBL" id="EQL00720.1"/>
    </source>
</evidence>
<feature type="compositionally biased region" description="Acidic residues" evidence="1">
    <location>
        <begin position="278"/>
        <end position="288"/>
    </location>
</feature>
<feature type="region of interest" description="Disordered" evidence="1">
    <location>
        <begin position="1"/>
        <end position="29"/>
    </location>
</feature>
<evidence type="ECO:0000313" key="3">
    <source>
        <dbReference type="Proteomes" id="UP000019374"/>
    </source>
</evidence>
<dbReference type="HOGENOM" id="CLU_052875_0_0_1"/>